<evidence type="ECO:0000259" key="9">
    <source>
        <dbReference type="PROSITE" id="PS50109"/>
    </source>
</evidence>
<keyword evidence="8" id="KW-0812">Transmembrane</keyword>
<gene>
    <name evidence="10" type="ORF">GJV85_09380</name>
</gene>
<protein>
    <recommendedName>
        <fullName evidence="2">histidine kinase</fullName>
        <ecNumber evidence="2">2.7.13.3</ecNumber>
    </recommendedName>
</protein>
<keyword evidence="3" id="KW-0808">Transferase</keyword>
<dbReference type="Gene3D" id="3.30.565.10">
    <property type="entry name" value="Histidine kinase-like ATPase, C-terminal domain"/>
    <property type="match status" value="1"/>
</dbReference>
<reference evidence="10" key="1">
    <citation type="submission" date="2019-11" db="EMBL/GenBank/DDBJ databases">
        <authorList>
            <person name="Kojima H."/>
        </authorList>
    </citation>
    <scope>NUCLEOTIDE SEQUENCE</scope>
    <source>
        <strain evidence="10">H1576</strain>
    </source>
</reference>
<dbReference type="InterPro" id="IPR005467">
    <property type="entry name" value="His_kinase_dom"/>
</dbReference>
<evidence type="ECO:0000313" key="11">
    <source>
        <dbReference type="Proteomes" id="UP000671852"/>
    </source>
</evidence>
<evidence type="ECO:0000313" key="10">
    <source>
        <dbReference type="EMBL" id="QSZ42309.1"/>
    </source>
</evidence>
<dbReference type="InterPro" id="IPR004358">
    <property type="entry name" value="Sig_transdc_His_kin-like_C"/>
</dbReference>
<keyword evidence="6" id="KW-0067">ATP-binding</keyword>
<name>A0A975GDH1_9BACT</name>
<evidence type="ECO:0000256" key="1">
    <source>
        <dbReference type="ARBA" id="ARBA00000085"/>
    </source>
</evidence>
<dbReference type="EC" id="2.7.13.3" evidence="2"/>
<dbReference type="GO" id="GO:0000155">
    <property type="term" value="F:phosphorelay sensor kinase activity"/>
    <property type="evidence" value="ECO:0007669"/>
    <property type="project" value="InterPro"/>
</dbReference>
<evidence type="ECO:0000256" key="4">
    <source>
        <dbReference type="ARBA" id="ARBA00022741"/>
    </source>
</evidence>
<keyword evidence="11" id="KW-1185">Reference proteome</keyword>
<dbReference type="PROSITE" id="PS50109">
    <property type="entry name" value="HIS_KIN"/>
    <property type="match status" value="1"/>
</dbReference>
<evidence type="ECO:0000256" key="2">
    <source>
        <dbReference type="ARBA" id="ARBA00012438"/>
    </source>
</evidence>
<feature type="domain" description="Histidine kinase" evidence="9">
    <location>
        <begin position="267"/>
        <end position="480"/>
    </location>
</feature>
<organism evidence="10 11">
    <name type="scientific">Sulfurimonas aquatica</name>
    <dbReference type="NCBI Taxonomy" id="2672570"/>
    <lineage>
        <taxon>Bacteria</taxon>
        <taxon>Pseudomonadati</taxon>
        <taxon>Campylobacterota</taxon>
        <taxon>Epsilonproteobacteria</taxon>
        <taxon>Campylobacterales</taxon>
        <taxon>Sulfurimonadaceae</taxon>
        <taxon>Sulfurimonas</taxon>
    </lineage>
</organism>
<comment type="catalytic activity">
    <reaction evidence="1">
        <text>ATP + protein L-histidine = ADP + protein N-phospho-L-histidine.</text>
        <dbReference type="EC" id="2.7.13.3"/>
    </reaction>
</comment>
<evidence type="ECO:0000256" key="3">
    <source>
        <dbReference type="ARBA" id="ARBA00022679"/>
    </source>
</evidence>
<keyword evidence="7" id="KW-0902">Two-component regulatory system</keyword>
<sequence>MIKNINIEIKIIISIILFTTVILGFERYYMSDVVIKQFKESKKIKNNILINTILPLVSLNLSFGLHDSTNEYLDLIAKQNSDVEYLELRDNNANLLYMHNKEDESSLSFVHSESDIVSRNIVDTVTKKQLGTIEIHFYDDDYRHIIKSNNKVTLTILFVTLVLLSIFILYIKQEFKLLKELSDKVLAYNPNKNNLTIEKLDREDEVGIINNAIFTMVEKIKDYAYKLDKANISLEKKVIRKSDQIAEQEEMILAQSKLATMGEMMSMIAHQWRQPLSTTTLLITNEKLKNMLAGKEESEYDKILDKISSTLMYLSETIDDFQTYFKPGKAKEEISVNSIIERVKGFIGARLTMSKVELNVDIEDDILVKTYANELVQVIMNILNNATDALIEAREQERKIWIKMQVDKNINISIEDNAGGIDSSILHKVFEPYFSTKSKNGTGLGLYMAKMIIENHMSGELSVSNSQNGALFKITLPLNSKS</sequence>
<keyword evidence="8" id="KW-0472">Membrane</keyword>
<evidence type="ECO:0000256" key="5">
    <source>
        <dbReference type="ARBA" id="ARBA00022777"/>
    </source>
</evidence>
<evidence type="ECO:0000256" key="6">
    <source>
        <dbReference type="ARBA" id="ARBA00022840"/>
    </source>
</evidence>
<feature type="transmembrane region" description="Helical" evidence="8">
    <location>
        <begin position="6"/>
        <end position="25"/>
    </location>
</feature>
<reference evidence="10" key="2">
    <citation type="submission" date="2021-04" db="EMBL/GenBank/DDBJ databases">
        <title>Isolation and characterization of a novel species of the genus Sulfurimonas.</title>
        <authorList>
            <person name="Fukui M."/>
        </authorList>
    </citation>
    <scope>NUCLEOTIDE SEQUENCE</scope>
    <source>
        <strain evidence="10">H1576</strain>
    </source>
</reference>
<dbReference type="PANTHER" id="PTHR43065">
    <property type="entry name" value="SENSOR HISTIDINE KINASE"/>
    <property type="match status" value="1"/>
</dbReference>
<dbReference type="InterPro" id="IPR036890">
    <property type="entry name" value="HATPase_C_sf"/>
</dbReference>
<dbReference type="KEGG" id="saqt:GJV85_09380"/>
<dbReference type="Gene3D" id="1.10.287.130">
    <property type="match status" value="1"/>
</dbReference>
<dbReference type="InterPro" id="IPR003594">
    <property type="entry name" value="HATPase_dom"/>
</dbReference>
<dbReference type="RefSeq" id="WP_207561125.1">
    <property type="nucleotide sequence ID" value="NZ_CP046072.1"/>
</dbReference>
<keyword evidence="5" id="KW-0418">Kinase</keyword>
<keyword evidence="8" id="KW-1133">Transmembrane helix</keyword>
<evidence type="ECO:0000256" key="8">
    <source>
        <dbReference type="SAM" id="Phobius"/>
    </source>
</evidence>
<dbReference type="SUPFAM" id="SSF47384">
    <property type="entry name" value="Homodimeric domain of signal transducing histidine kinase"/>
    <property type="match status" value="1"/>
</dbReference>
<dbReference type="EMBL" id="CP046072">
    <property type="protein sequence ID" value="QSZ42309.1"/>
    <property type="molecule type" value="Genomic_DNA"/>
</dbReference>
<dbReference type="InterPro" id="IPR036097">
    <property type="entry name" value="HisK_dim/P_sf"/>
</dbReference>
<feature type="transmembrane region" description="Helical" evidence="8">
    <location>
        <begin position="152"/>
        <end position="171"/>
    </location>
</feature>
<evidence type="ECO:0000256" key="7">
    <source>
        <dbReference type="ARBA" id="ARBA00023012"/>
    </source>
</evidence>
<dbReference type="SMART" id="SM00387">
    <property type="entry name" value="HATPase_c"/>
    <property type="match status" value="1"/>
</dbReference>
<dbReference type="PANTHER" id="PTHR43065:SF46">
    <property type="entry name" value="C4-DICARBOXYLATE TRANSPORT SENSOR PROTEIN DCTB"/>
    <property type="match status" value="1"/>
</dbReference>
<dbReference type="PRINTS" id="PR00344">
    <property type="entry name" value="BCTRLSENSOR"/>
</dbReference>
<feature type="transmembrane region" description="Helical" evidence="8">
    <location>
        <begin position="46"/>
        <end position="65"/>
    </location>
</feature>
<dbReference type="AlphaFoldDB" id="A0A975GDH1"/>
<accession>A0A975GDH1</accession>
<dbReference type="GO" id="GO:0005524">
    <property type="term" value="F:ATP binding"/>
    <property type="evidence" value="ECO:0007669"/>
    <property type="project" value="UniProtKB-KW"/>
</dbReference>
<dbReference type="SUPFAM" id="SSF55874">
    <property type="entry name" value="ATPase domain of HSP90 chaperone/DNA topoisomerase II/histidine kinase"/>
    <property type="match status" value="1"/>
</dbReference>
<keyword evidence="4" id="KW-0547">Nucleotide-binding</keyword>
<dbReference type="Proteomes" id="UP000671852">
    <property type="component" value="Chromosome"/>
</dbReference>
<proteinExistence type="predicted"/>
<dbReference type="Pfam" id="PF02518">
    <property type="entry name" value="HATPase_c"/>
    <property type="match status" value="1"/>
</dbReference>